<accession>A0A2X4UWF2</accession>
<dbReference type="Pfam" id="PF01118">
    <property type="entry name" value="Semialdhyde_dh"/>
    <property type="match status" value="1"/>
</dbReference>
<gene>
    <name evidence="2" type="ORF">NCTC12151_02702</name>
</gene>
<dbReference type="OrthoDB" id="9798632at2"/>
<dbReference type="AlphaFoldDB" id="A0A2X4UWF2"/>
<feature type="domain" description="Semialdehyde dehydrogenase NAD-binding" evidence="1">
    <location>
        <begin position="4"/>
        <end position="102"/>
    </location>
</feature>
<dbReference type="Proteomes" id="UP000249005">
    <property type="component" value="Chromosome 1"/>
</dbReference>
<protein>
    <submittedName>
        <fullName evidence="2">Semialdehyde dehydrogenase, NAD binding domain</fullName>
    </submittedName>
</protein>
<dbReference type="PANTHER" id="PTHR14097:SF7">
    <property type="entry name" value="OXIDOREDUCTASE HTATIP2"/>
    <property type="match status" value="1"/>
</dbReference>
<reference evidence="2 3" key="1">
    <citation type="submission" date="2018-06" db="EMBL/GenBank/DDBJ databases">
        <authorList>
            <consortium name="Pathogen Informatics"/>
            <person name="Doyle S."/>
        </authorList>
    </citation>
    <scope>NUCLEOTIDE SEQUENCE [LARGE SCALE GENOMIC DNA]</scope>
    <source>
        <strain evidence="2 3">NCTC12151</strain>
    </source>
</reference>
<organism evidence="2 3">
    <name type="scientific">Leminorella richardii</name>
    <dbReference type="NCBI Taxonomy" id="158841"/>
    <lineage>
        <taxon>Bacteria</taxon>
        <taxon>Pseudomonadati</taxon>
        <taxon>Pseudomonadota</taxon>
        <taxon>Gammaproteobacteria</taxon>
        <taxon>Enterobacterales</taxon>
        <taxon>Budviciaceae</taxon>
        <taxon>Leminorella</taxon>
    </lineage>
</organism>
<dbReference type="RefSeq" id="WP_111741106.1">
    <property type="nucleotide sequence ID" value="NZ_LR698987.1"/>
</dbReference>
<dbReference type="SMART" id="SM00859">
    <property type="entry name" value="Semialdhyde_dh"/>
    <property type="match status" value="1"/>
</dbReference>
<dbReference type="GO" id="GO:0051287">
    <property type="term" value="F:NAD binding"/>
    <property type="evidence" value="ECO:0007669"/>
    <property type="project" value="InterPro"/>
</dbReference>
<dbReference type="InterPro" id="IPR036291">
    <property type="entry name" value="NAD(P)-bd_dom_sf"/>
</dbReference>
<dbReference type="KEGG" id="lri:NCTC12151_02702"/>
<evidence type="ECO:0000313" key="3">
    <source>
        <dbReference type="Proteomes" id="UP000249005"/>
    </source>
</evidence>
<dbReference type="GO" id="GO:0016620">
    <property type="term" value="F:oxidoreductase activity, acting on the aldehyde or oxo group of donors, NAD or NADP as acceptor"/>
    <property type="evidence" value="ECO:0007669"/>
    <property type="project" value="InterPro"/>
</dbReference>
<evidence type="ECO:0000259" key="1">
    <source>
        <dbReference type="SMART" id="SM00859"/>
    </source>
</evidence>
<proteinExistence type="predicted"/>
<dbReference type="EMBL" id="LS483470">
    <property type="protein sequence ID" value="SQI42749.1"/>
    <property type="molecule type" value="Genomic_DNA"/>
</dbReference>
<keyword evidence="3" id="KW-1185">Reference proteome</keyword>
<name>A0A2X4UWF2_9GAMM</name>
<dbReference type="PANTHER" id="PTHR14097">
    <property type="entry name" value="OXIDOREDUCTASE HTATIP2"/>
    <property type="match status" value="1"/>
</dbReference>
<dbReference type="Gene3D" id="3.40.50.720">
    <property type="entry name" value="NAD(P)-binding Rossmann-like Domain"/>
    <property type="match status" value="1"/>
</dbReference>
<dbReference type="InterPro" id="IPR000534">
    <property type="entry name" value="Semialdehyde_DH_NAD-bd"/>
</dbReference>
<evidence type="ECO:0000313" key="2">
    <source>
        <dbReference type="EMBL" id="SQI42749.1"/>
    </source>
</evidence>
<sequence length="214" mass="23327">MPINVLLLGATGLVGSHLLKLLVADPNVSRIYAPTRRPLAGLGEKVENPNNSDLKQALNTLTSPIDIAFCCLGTTQKTAGSKEAFYYADVTLPIYGGDIALRLGATHYLVVSALGASASSWFFYNRTKGEMEQQLIAQGWPHLSIARPSMLIGERQEPRKTEQIAAPIFHYFPGKWKSIQASDVARTLWLQAFSSSPDALTVIESDALRAIAER</sequence>
<dbReference type="SUPFAM" id="SSF51735">
    <property type="entry name" value="NAD(P)-binding Rossmann-fold domains"/>
    <property type="match status" value="1"/>
</dbReference>